<proteinExistence type="predicted"/>
<keyword evidence="3" id="KW-1185">Reference proteome</keyword>
<gene>
    <name evidence="2" type="ORF">OLEA9_A088205</name>
</gene>
<evidence type="ECO:0000313" key="3">
    <source>
        <dbReference type="Proteomes" id="UP000594638"/>
    </source>
</evidence>
<dbReference type="Proteomes" id="UP000594638">
    <property type="component" value="Unassembled WGS sequence"/>
</dbReference>
<protein>
    <submittedName>
        <fullName evidence="2">Uncharacterized protein</fullName>
    </submittedName>
</protein>
<keyword evidence="1" id="KW-1133">Transmembrane helix</keyword>
<evidence type="ECO:0000256" key="1">
    <source>
        <dbReference type="SAM" id="Phobius"/>
    </source>
</evidence>
<keyword evidence="1" id="KW-0472">Membrane</keyword>
<sequence>MLAFIISVSTFLDKDFAMPNWSDFDQLLLILDSVLFFISFVLGNLREQRLFKVSTFRMFIVICSGLVQATIHIFQYFLAFAFLRVALFLKNLQSKWSSGLW</sequence>
<feature type="transmembrane region" description="Helical" evidence="1">
    <location>
        <begin position="27"/>
        <end position="46"/>
    </location>
</feature>
<name>A0A8S0R666_OLEEU</name>
<keyword evidence="1" id="KW-0812">Transmembrane</keyword>
<dbReference type="Gramene" id="OE9A088205T1">
    <property type="protein sequence ID" value="OE9A088205C1"/>
    <property type="gene ID" value="OE9A088205"/>
</dbReference>
<accession>A0A8S0R666</accession>
<dbReference type="AlphaFoldDB" id="A0A8S0R666"/>
<feature type="transmembrane region" description="Helical" evidence="1">
    <location>
        <begin position="58"/>
        <end position="83"/>
    </location>
</feature>
<organism evidence="2 3">
    <name type="scientific">Olea europaea subsp. europaea</name>
    <dbReference type="NCBI Taxonomy" id="158383"/>
    <lineage>
        <taxon>Eukaryota</taxon>
        <taxon>Viridiplantae</taxon>
        <taxon>Streptophyta</taxon>
        <taxon>Embryophyta</taxon>
        <taxon>Tracheophyta</taxon>
        <taxon>Spermatophyta</taxon>
        <taxon>Magnoliopsida</taxon>
        <taxon>eudicotyledons</taxon>
        <taxon>Gunneridae</taxon>
        <taxon>Pentapetalae</taxon>
        <taxon>asterids</taxon>
        <taxon>lamiids</taxon>
        <taxon>Lamiales</taxon>
        <taxon>Oleaceae</taxon>
        <taxon>Oleeae</taxon>
        <taxon>Olea</taxon>
    </lineage>
</organism>
<evidence type="ECO:0000313" key="2">
    <source>
        <dbReference type="EMBL" id="CAA2974462.1"/>
    </source>
</evidence>
<reference evidence="2 3" key="1">
    <citation type="submission" date="2019-12" db="EMBL/GenBank/DDBJ databases">
        <authorList>
            <person name="Alioto T."/>
            <person name="Alioto T."/>
            <person name="Gomez Garrido J."/>
        </authorList>
    </citation>
    <scope>NUCLEOTIDE SEQUENCE [LARGE SCALE GENOMIC DNA]</scope>
</reference>
<dbReference type="EMBL" id="CACTIH010002175">
    <property type="protein sequence ID" value="CAA2974462.1"/>
    <property type="molecule type" value="Genomic_DNA"/>
</dbReference>
<comment type="caution">
    <text evidence="2">The sequence shown here is derived from an EMBL/GenBank/DDBJ whole genome shotgun (WGS) entry which is preliminary data.</text>
</comment>